<protein>
    <submittedName>
        <fullName evidence="2">Uncharacterized protein</fullName>
    </submittedName>
</protein>
<organism evidence="2 3">
    <name type="scientific">Planctopirus hydrillae</name>
    <dbReference type="NCBI Taxonomy" id="1841610"/>
    <lineage>
        <taxon>Bacteria</taxon>
        <taxon>Pseudomonadati</taxon>
        <taxon>Planctomycetota</taxon>
        <taxon>Planctomycetia</taxon>
        <taxon>Planctomycetales</taxon>
        <taxon>Planctomycetaceae</taxon>
        <taxon>Planctopirus</taxon>
    </lineage>
</organism>
<keyword evidence="3" id="KW-1185">Reference proteome</keyword>
<name>A0A1C3ENR4_9PLAN</name>
<feature type="region of interest" description="Disordered" evidence="1">
    <location>
        <begin position="1"/>
        <end position="25"/>
    </location>
</feature>
<accession>A0A1C3ENR4</accession>
<reference evidence="2 3" key="1">
    <citation type="submission" date="2016-05" db="EMBL/GenBank/DDBJ databases">
        <title>Genomic and physiological characterization of Planctopirus sp. isolated from fresh water lake.</title>
        <authorList>
            <person name="Subhash Y."/>
            <person name="Ramana C."/>
        </authorList>
    </citation>
    <scope>NUCLEOTIDE SEQUENCE [LARGE SCALE GENOMIC DNA]</scope>
    <source>
        <strain evidence="2 3">JC280</strain>
    </source>
</reference>
<proteinExistence type="predicted"/>
<dbReference type="AlphaFoldDB" id="A0A1C3ENR4"/>
<evidence type="ECO:0000256" key="1">
    <source>
        <dbReference type="SAM" id="MobiDB-lite"/>
    </source>
</evidence>
<sequence>MNSLRLETPHRLQSAGKARGIPPTDISGLIDRKELQILAASSQFDSDNRYIRKSLPDSWLRNADLPAY</sequence>
<evidence type="ECO:0000313" key="3">
    <source>
        <dbReference type="Proteomes" id="UP000094828"/>
    </source>
</evidence>
<dbReference type="EMBL" id="LYDR01000039">
    <property type="protein sequence ID" value="ODA34897.1"/>
    <property type="molecule type" value="Genomic_DNA"/>
</dbReference>
<evidence type="ECO:0000313" key="2">
    <source>
        <dbReference type="EMBL" id="ODA34897.1"/>
    </source>
</evidence>
<comment type="caution">
    <text evidence="2">The sequence shown here is derived from an EMBL/GenBank/DDBJ whole genome shotgun (WGS) entry which is preliminary data.</text>
</comment>
<gene>
    <name evidence="2" type="ORF">A6X21_04420</name>
</gene>
<dbReference type="Proteomes" id="UP000094828">
    <property type="component" value="Unassembled WGS sequence"/>
</dbReference>